<dbReference type="PANTHER" id="PTHR21063">
    <property type="entry name" value="LFA-3"/>
    <property type="match status" value="1"/>
</dbReference>
<reference evidence="2" key="1">
    <citation type="submission" date="2025-08" db="UniProtKB">
        <authorList>
            <consortium name="Ensembl"/>
        </authorList>
    </citation>
    <scope>IDENTIFICATION</scope>
</reference>
<dbReference type="Ensembl" id="ENSSRHT00000079018.1">
    <property type="protein sequence ID" value="ENSSRHP00000076926.1"/>
    <property type="gene ID" value="ENSSRHG00000038157.1"/>
</dbReference>
<dbReference type="SMART" id="SM00409">
    <property type="entry name" value="IG"/>
    <property type="match status" value="3"/>
</dbReference>
<dbReference type="PANTHER" id="PTHR21063:SF4">
    <property type="entry name" value="CD48 ANTIGEN-RELATED"/>
    <property type="match status" value="1"/>
</dbReference>
<protein>
    <recommendedName>
        <fullName evidence="1">Immunoglobulin domain-containing protein</fullName>
    </recommendedName>
</protein>
<evidence type="ECO:0000259" key="1">
    <source>
        <dbReference type="SMART" id="SM00409"/>
    </source>
</evidence>
<feature type="domain" description="Immunoglobulin" evidence="1">
    <location>
        <begin position="1"/>
        <end position="101"/>
    </location>
</feature>
<feature type="domain" description="Immunoglobulin" evidence="1">
    <location>
        <begin position="326"/>
        <end position="403"/>
    </location>
</feature>
<evidence type="ECO:0000313" key="3">
    <source>
        <dbReference type="Proteomes" id="UP000472270"/>
    </source>
</evidence>
<dbReference type="SUPFAM" id="SSF48726">
    <property type="entry name" value="Immunoglobulin"/>
    <property type="match status" value="4"/>
</dbReference>
<sequence>MELVSVKEGDSVTLNSGLTEMTDEDLILWRFGSENTLIAQINVMAGSITVYDDDLDGRFRDRLKLNDQTGSLSITNTRTEHAGLYKLQTNSVSKSFSLTVHGELSVSHFTTLLKVLDLKISIIFTFRHKTHQLHPTRDFLKTGDSVTLHPDVTQIRDDDYILWKLGAEKSIIAQIRRDFGIFNTFDGTDGRFRDRLKLDKQTLSLTITNITTQHAGVYQLEIHRVKLSSKTFMSVLEGDSVTLDSDLTEIMDDDLILWRFGYNKTLIAEINVMADSIIVYDDVLEERFRDRLKLDDQTASLIITNATTQHNGHYQLKTNSVIKNFSLTVHGEFGSENTLIAQINVMAGSITVFDDVLDGRFRNRLKVDHQTGSLSITNITTQHAGDYKLQSNSARERFSLNVQSEL</sequence>
<dbReference type="InterPro" id="IPR003599">
    <property type="entry name" value="Ig_sub"/>
</dbReference>
<name>A0A673LLX1_9TELE</name>
<dbReference type="FunFam" id="2.60.40.10:FF:002431">
    <property type="entry name" value="Si:ch211-222k6.3"/>
    <property type="match status" value="1"/>
</dbReference>
<dbReference type="InterPro" id="IPR013783">
    <property type="entry name" value="Ig-like_fold"/>
</dbReference>
<accession>A0A673LLX1</accession>
<dbReference type="InterPro" id="IPR036179">
    <property type="entry name" value="Ig-like_dom_sf"/>
</dbReference>
<keyword evidence="3" id="KW-1185">Reference proteome</keyword>
<dbReference type="Proteomes" id="UP000472270">
    <property type="component" value="Unassembled WGS sequence"/>
</dbReference>
<organism evidence="2 3">
    <name type="scientific">Sinocyclocheilus rhinocerous</name>
    <dbReference type="NCBI Taxonomy" id="307959"/>
    <lineage>
        <taxon>Eukaryota</taxon>
        <taxon>Metazoa</taxon>
        <taxon>Chordata</taxon>
        <taxon>Craniata</taxon>
        <taxon>Vertebrata</taxon>
        <taxon>Euteleostomi</taxon>
        <taxon>Actinopterygii</taxon>
        <taxon>Neopterygii</taxon>
        <taxon>Teleostei</taxon>
        <taxon>Ostariophysi</taxon>
        <taxon>Cypriniformes</taxon>
        <taxon>Cyprinidae</taxon>
        <taxon>Cyprininae</taxon>
        <taxon>Sinocyclocheilus</taxon>
    </lineage>
</organism>
<dbReference type="AlphaFoldDB" id="A0A673LLX1"/>
<dbReference type="Gene3D" id="2.60.40.10">
    <property type="entry name" value="Immunoglobulins"/>
    <property type="match status" value="4"/>
</dbReference>
<proteinExistence type="predicted"/>
<feature type="domain" description="Immunoglobulin" evidence="1">
    <location>
        <begin position="135"/>
        <end position="236"/>
    </location>
</feature>
<evidence type="ECO:0000313" key="2">
    <source>
        <dbReference type="Ensembl" id="ENSSRHP00000076926.1"/>
    </source>
</evidence>
<reference evidence="2" key="2">
    <citation type="submission" date="2025-09" db="UniProtKB">
        <authorList>
            <consortium name="Ensembl"/>
        </authorList>
    </citation>
    <scope>IDENTIFICATION</scope>
</reference>